<keyword evidence="2" id="KW-1185">Reference proteome</keyword>
<accession>A0A3S5A9Y4</accession>
<organism evidence="1 2">
    <name type="scientific">Protopolystoma xenopodis</name>
    <dbReference type="NCBI Taxonomy" id="117903"/>
    <lineage>
        <taxon>Eukaryota</taxon>
        <taxon>Metazoa</taxon>
        <taxon>Spiralia</taxon>
        <taxon>Lophotrochozoa</taxon>
        <taxon>Platyhelminthes</taxon>
        <taxon>Monogenea</taxon>
        <taxon>Polyopisthocotylea</taxon>
        <taxon>Polystomatidea</taxon>
        <taxon>Polystomatidae</taxon>
        <taxon>Protopolystoma</taxon>
    </lineage>
</organism>
<proteinExistence type="predicted"/>
<comment type="caution">
    <text evidence="1">The sequence shown here is derived from an EMBL/GenBank/DDBJ whole genome shotgun (WGS) entry which is preliminary data.</text>
</comment>
<evidence type="ECO:0000313" key="1">
    <source>
        <dbReference type="EMBL" id="VEL15553.1"/>
    </source>
</evidence>
<sequence length="95" mass="10637">MFAGLQTFIPTPFLHPSCQLVAATHHDHFLAAFEPLIFVPVYAFLKNLEPVIAMPRRLLLPNLQTPHPVILFFIPTPLASYSLGPWSLVNSSCVR</sequence>
<gene>
    <name evidence="1" type="ORF">PXEA_LOCUS8993</name>
</gene>
<dbReference type="EMBL" id="CAAALY010025002">
    <property type="protein sequence ID" value="VEL15553.1"/>
    <property type="molecule type" value="Genomic_DNA"/>
</dbReference>
<name>A0A3S5A9Y4_9PLAT</name>
<dbReference type="AlphaFoldDB" id="A0A3S5A9Y4"/>
<evidence type="ECO:0000313" key="2">
    <source>
        <dbReference type="Proteomes" id="UP000784294"/>
    </source>
</evidence>
<protein>
    <submittedName>
        <fullName evidence="1">Uncharacterized protein</fullName>
    </submittedName>
</protein>
<reference evidence="1" key="1">
    <citation type="submission" date="2018-11" db="EMBL/GenBank/DDBJ databases">
        <authorList>
            <consortium name="Pathogen Informatics"/>
        </authorList>
    </citation>
    <scope>NUCLEOTIDE SEQUENCE</scope>
</reference>
<dbReference type="Proteomes" id="UP000784294">
    <property type="component" value="Unassembled WGS sequence"/>
</dbReference>